<dbReference type="CDD" id="cd19097">
    <property type="entry name" value="AKR_unchar"/>
    <property type="match status" value="1"/>
</dbReference>
<dbReference type="PANTHER" id="PTHR43312">
    <property type="entry name" value="D-THREO-ALDOSE 1-DEHYDROGENASE"/>
    <property type="match status" value="1"/>
</dbReference>
<dbReference type="PANTHER" id="PTHR43312:SF1">
    <property type="entry name" value="NADP-DEPENDENT OXIDOREDUCTASE DOMAIN-CONTAINING PROTEIN"/>
    <property type="match status" value="1"/>
</dbReference>
<dbReference type="InterPro" id="IPR053135">
    <property type="entry name" value="AKR2_Oxidoreductase"/>
</dbReference>
<dbReference type="Pfam" id="PF00248">
    <property type="entry name" value="Aldo_ket_red"/>
    <property type="match status" value="1"/>
</dbReference>
<dbReference type="SUPFAM" id="SSF51430">
    <property type="entry name" value="NAD(P)-linked oxidoreductase"/>
    <property type="match status" value="1"/>
</dbReference>
<organism evidence="2 3">
    <name type="scientific">Caulobacter vibrioides (strain ATCC 19089 / CIP 103742 / CB 15)</name>
    <name type="common">Caulobacter crescentus</name>
    <dbReference type="NCBI Taxonomy" id="190650"/>
    <lineage>
        <taxon>Bacteria</taxon>
        <taxon>Pseudomonadati</taxon>
        <taxon>Pseudomonadota</taxon>
        <taxon>Alphaproteobacteria</taxon>
        <taxon>Caulobacterales</taxon>
        <taxon>Caulobacteraceae</taxon>
        <taxon>Caulobacter</taxon>
    </lineage>
</organism>
<dbReference type="KEGG" id="ccr:CC_3576"/>
<dbReference type="SMR" id="Q9A2I5"/>
<dbReference type="Gene3D" id="3.20.20.100">
    <property type="entry name" value="NADP-dependent oxidoreductase domain"/>
    <property type="match status" value="1"/>
</dbReference>
<evidence type="ECO:0000313" key="2">
    <source>
        <dbReference type="EMBL" id="AAK25538.1"/>
    </source>
</evidence>
<dbReference type="InterPro" id="IPR023210">
    <property type="entry name" value="NADP_OxRdtase_dom"/>
</dbReference>
<dbReference type="HOGENOM" id="CLU_023205_11_0_5"/>
<dbReference type="EMBL" id="AE005673">
    <property type="protein sequence ID" value="AAK25538.1"/>
    <property type="molecule type" value="Genomic_DNA"/>
</dbReference>
<dbReference type="STRING" id="190650.CC_3576"/>
<feature type="domain" description="NADP-dependent oxidoreductase" evidence="1">
    <location>
        <begin position="54"/>
        <end position="306"/>
    </location>
</feature>
<reference evidence="2 3" key="1">
    <citation type="journal article" date="2001" name="Proc. Natl. Acad. Sci. U.S.A.">
        <title>Complete genome sequence of Caulobacter crescentus.</title>
        <authorList>
            <person name="Nierman W.C."/>
            <person name="Feldblyum T.V."/>
            <person name="Laub M.T."/>
            <person name="Paulsen I.T."/>
            <person name="Nelson K.E."/>
            <person name="Eisen J.A."/>
            <person name="Heidelberg J.F."/>
            <person name="Alley M.R."/>
            <person name="Ohta N."/>
            <person name="Maddock J.R."/>
            <person name="Potocka I."/>
            <person name="Nelson W.C."/>
            <person name="Newton A."/>
            <person name="Stephens C."/>
            <person name="Phadke N.D."/>
            <person name="Ely B."/>
            <person name="DeBoy R.T."/>
            <person name="Dodson R.J."/>
            <person name="Durkin A.S."/>
            <person name="Gwinn M.L."/>
            <person name="Haft D.H."/>
            <person name="Kolonay J.F."/>
            <person name="Smit J."/>
            <person name="Craven M.B."/>
            <person name="Khouri H."/>
            <person name="Shetty J."/>
            <person name="Berry K."/>
            <person name="Utterback T."/>
            <person name="Tran K."/>
            <person name="Wolf A."/>
            <person name="Vamathevan J."/>
            <person name="Ermolaeva M."/>
            <person name="White O."/>
            <person name="Salzberg S.L."/>
            <person name="Venter J.C."/>
            <person name="Shapiro L."/>
            <person name="Fraser C.M."/>
        </authorList>
    </citation>
    <scope>NUCLEOTIDE SEQUENCE [LARGE SCALE GENOMIC DNA]</scope>
    <source>
        <strain evidence="3">ATCC 19089 / CB15</strain>
    </source>
</reference>
<dbReference type="AlphaFoldDB" id="Q9A2I5"/>
<dbReference type="PATRIC" id="fig|190650.5.peg.3580"/>
<dbReference type="NCBIfam" id="NF011432">
    <property type="entry name" value="PRK14863.1"/>
    <property type="match status" value="1"/>
</dbReference>
<dbReference type="BioCyc" id="CAULO:CC3576-MONOMER"/>
<evidence type="ECO:0000259" key="1">
    <source>
        <dbReference type="Pfam" id="PF00248"/>
    </source>
</evidence>
<dbReference type="eggNOG" id="COG0667">
    <property type="taxonomic scope" value="Bacteria"/>
</dbReference>
<dbReference type="Proteomes" id="UP000001816">
    <property type="component" value="Chromosome"/>
</dbReference>
<name>Q9A2I5_CAUVC</name>
<keyword evidence="3" id="KW-1185">Reference proteome</keyword>
<evidence type="ECO:0000313" key="3">
    <source>
        <dbReference type="Proteomes" id="UP000001816"/>
    </source>
</evidence>
<sequence>MTLTPRQGSRNRMFKPWRVASRSVGEFRARMAMSISVSKLGLAAAQFGLDGGSSSAPRGRTPEAEARDILNIAARAKLSVLDASGLFGRAETVLGDLIPRPVPFRVTISTARADRGPDFVEAEARAALRRIGVERADAIVVHSPAELFGPHGAALWERLQCLKDQGLFAKIGVSAHASDDPVGVARRFKPDILQAPASLLDQRLLADGSLQRIAGMGIEVHLRSIFLNGLLFLPPDRVPAQLKGASGRLSRVRRMIAEGRSDPLQAALGFALSRPEGSAVLVGVNSAAELSAVVAAASSPPPDLDWDDMAIDDPVALDPRRWVA</sequence>
<dbReference type="PIR" id="F87692">
    <property type="entry name" value="F87692"/>
</dbReference>
<gene>
    <name evidence="2" type="ordered locus">CC_3576</name>
</gene>
<proteinExistence type="predicted"/>
<accession>Q9A2I5</accession>
<protein>
    <recommendedName>
        <fullName evidence="1">NADP-dependent oxidoreductase domain-containing protein</fullName>
    </recommendedName>
</protein>
<dbReference type="EnsemblBacteria" id="AAK25538">
    <property type="protein sequence ID" value="AAK25538"/>
    <property type="gene ID" value="CC_3576"/>
</dbReference>
<dbReference type="InterPro" id="IPR036812">
    <property type="entry name" value="NAD(P)_OxRdtase_dom_sf"/>
</dbReference>